<dbReference type="InterPro" id="IPR011238">
    <property type="entry name" value="Micro_shell_prot_PduT"/>
</dbReference>
<evidence type="ECO:0000259" key="1">
    <source>
        <dbReference type="PROSITE" id="PS51930"/>
    </source>
</evidence>
<dbReference type="InterPro" id="IPR044872">
    <property type="entry name" value="CcmK/CsoS1_BMC"/>
</dbReference>
<comment type="caution">
    <text evidence="2">The sequence shown here is derived from an EMBL/GenBank/DDBJ whole genome shotgun (WGS) entry which is preliminary data.</text>
</comment>
<dbReference type="PIRSF" id="PIRSF034834">
    <property type="entry name" value="PduT"/>
    <property type="match status" value="1"/>
</dbReference>
<dbReference type="Pfam" id="PF00936">
    <property type="entry name" value="BMC"/>
    <property type="match status" value="2"/>
</dbReference>
<accession>A0A0W8FW71</accession>
<reference evidence="2" key="1">
    <citation type="journal article" date="2015" name="Proc. Natl. Acad. Sci. U.S.A.">
        <title>Networks of energetic and metabolic interactions define dynamics in microbial communities.</title>
        <authorList>
            <person name="Embree M."/>
            <person name="Liu J.K."/>
            <person name="Al-Bassam M.M."/>
            <person name="Zengler K."/>
        </authorList>
    </citation>
    <scope>NUCLEOTIDE SEQUENCE</scope>
</reference>
<dbReference type="SMART" id="SM00877">
    <property type="entry name" value="BMC"/>
    <property type="match status" value="2"/>
</dbReference>
<protein>
    <submittedName>
        <fullName evidence="2">Propanediol utilization polyhedral body protein pdut</fullName>
    </submittedName>
</protein>
<dbReference type="InterPro" id="IPR050575">
    <property type="entry name" value="BMC_shell"/>
</dbReference>
<dbReference type="InterPro" id="IPR000249">
    <property type="entry name" value="BMC_dom"/>
</dbReference>
<feature type="domain" description="BMC" evidence="1">
    <location>
        <begin position="97"/>
        <end position="183"/>
    </location>
</feature>
<sequence>MVMNSLGLIELTSIAAGMQAADIMLKTSQVELVLSRTICSGKYMVLIGGEVAEVQSAVDAAVSQIDFAVIDTFVIPHVHPDVFPALSGHTLATELEALGIIESFSVASLIEGADAAVKAAKVQLIEIRLAMALGGKAFCTLTGEVAAVRSAVDAGAQIIADKGLLVNKVVIPQPRKELMSEMI</sequence>
<feature type="domain" description="BMC" evidence="1">
    <location>
        <begin position="5"/>
        <end position="87"/>
    </location>
</feature>
<proteinExistence type="predicted"/>
<dbReference type="InterPro" id="IPR037233">
    <property type="entry name" value="CcmK-like_sf"/>
</dbReference>
<dbReference type="CDD" id="cd07053">
    <property type="entry name" value="BMC_PduT_repeat1"/>
    <property type="match status" value="1"/>
</dbReference>
<dbReference type="Gene3D" id="3.30.70.1710">
    <property type="match status" value="2"/>
</dbReference>
<dbReference type="CDD" id="cd07054">
    <property type="entry name" value="BMC_PduT_repeat2"/>
    <property type="match status" value="1"/>
</dbReference>
<dbReference type="PANTHER" id="PTHR33941:SF11">
    <property type="entry name" value="BACTERIAL MICROCOMPARTMENT SHELL PROTEIN PDUJ"/>
    <property type="match status" value="1"/>
</dbReference>
<dbReference type="GO" id="GO:0031469">
    <property type="term" value="C:bacterial microcompartment"/>
    <property type="evidence" value="ECO:0007669"/>
    <property type="project" value="InterPro"/>
</dbReference>
<dbReference type="AlphaFoldDB" id="A0A0W8FW71"/>
<dbReference type="PANTHER" id="PTHR33941">
    <property type="entry name" value="PROPANEDIOL UTILIZATION PROTEIN PDUA"/>
    <property type="match status" value="1"/>
</dbReference>
<gene>
    <name evidence="2" type="ORF">ASZ90_005026</name>
</gene>
<organism evidence="2">
    <name type="scientific">hydrocarbon metagenome</name>
    <dbReference type="NCBI Taxonomy" id="938273"/>
    <lineage>
        <taxon>unclassified sequences</taxon>
        <taxon>metagenomes</taxon>
        <taxon>ecological metagenomes</taxon>
    </lineage>
</organism>
<dbReference type="SUPFAM" id="SSF143414">
    <property type="entry name" value="CcmK-like"/>
    <property type="match status" value="2"/>
</dbReference>
<name>A0A0W8FW71_9ZZZZ</name>
<evidence type="ECO:0000313" key="2">
    <source>
        <dbReference type="EMBL" id="KUG25157.1"/>
    </source>
</evidence>
<dbReference type="PROSITE" id="PS51930">
    <property type="entry name" value="BMC_2"/>
    <property type="match status" value="2"/>
</dbReference>
<dbReference type="EMBL" id="LNQE01000757">
    <property type="protein sequence ID" value="KUG25157.1"/>
    <property type="molecule type" value="Genomic_DNA"/>
</dbReference>